<dbReference type="PROSITE" id="PS50839">
    <property type="entry name" value="CHASE"/>
    <property type="match status" value="1"/>
</dbReference>
<sequence length="725" mass="80485">MLRKTSVFSACVFVATLLLGFYWNQLNQTLQQRDQASLVRDLINTQVSSVERLLNLSLLSTELLAHEVRRSQGEPPDFAARAAEILRDFPSVSSLQLAPGGINLQIFPFAGNEAALGLNIFEHGSTAIATARARDEHRMTINGPLTLVQGGSAVIGRNPVYLLDASGKEHFWGFVSAVIDIDRLLSVTDLQKLATRGFQYELVRPADAGLPERVVFSSGEALNGDNVQTLDVRVPNDRWQLRMSHGLAAQGLVVGFGHFLSLFAALTLAWLVHYVLREPYRLRALVDSRTRELHELAYHDYLTGLVNRRLLNEQLGQVLREQSYAGGQVALLYLDLDDFKRINDSMGHEVGDQLLVEVANRLRGQVRGNDIVARLGGDEFAVVLLNSGGQHDLLRLAEKIVLALSRPVRLNSRDLVISTSMGITLAPHDGDSASQLLRNADLALYASKRRGKNCIEFFNIDMQREALRLMLLEEDLRHALAHRQLALAFQPIVNLEHNRVAAFEALVRWHHPEQGLLMPGHFIPAAEQSGLIVPLGYWVLRSVCQGLVARIEAQRDVVPVALNISPQQFRDKHFMIEVQAILDETGVPPELLEFEITESTLMDNLAATIDILNALKVLGIRISIDDFGTGYSSLALLKQLPVDTLKIDRCFVKDIGEDEEDRQIIQAVIAMSAQLHLEVIAEGVETQAQSDLLYAFGCRRVQGYFYGKPVIGAIPDTQPLPQPVL</sequence>
<dbReference type="PROSITE" id="PS50887">
    <property type="entry name" value="GGDEF"/>
    <property type="match status" value="1"/>
</dbReference>
<keyword evidence="5 6" id="KW-0472">Membrane</keyword>
<reference evidence="10 11" key="2">
    <citation type="journal article" date="2018" name="Int. J. Syst. Evol. Microbiol.">
        <title>Marinobacterium aestuarii sp. nov., a benzene-degrading marine bacterium isolated from estuary sediment.</title>
        <authorList>
            <person name="Bae S.S."/>
            <person name="Jung J."/>
            <person name="Chung D."/>
            <person name="Baek K."/>
        </authorList>
    </citation>
    <scope>NUCLEOTIDE SEQUENCE [LARGE SCALE GENOMIC DNA]</scope>
    <source>
        <strain evidence="10 11">ST58-10</strain>
    </source>
</reference>
<dbReference type="CDD" id="cd01949">
    <property type="entry name" value="GGDEF"/>
    <property type="match status" value="1"/>
</dbReference>
<evidence type="ECO:0000256" key="5">
    <source>
        <dbReference type="ARBA" id="ARBA00023136"/>
    </source>
</evidence>
<dbReference type="InterPro" id="IPR001633">
    <property type="entry name" value="EAL_dom"/>
</dbReference>
<protein>
    <recommendedName>
        <fullName evidence="12">Diguanylate cyclase</fullName>
    </recommendedName>
</protein>
<dbReference type="KEGG" id="mars:A8C75_10650"/>
<dbReference type="CDD" id="cd01948">
    <property type="entry name" value="EAL"/>
    <property type="match status" value="1"/>
</dbReference>
<dbReference type="Gene3D" id="3.30.70.270">
    <property type="match status" value="1"/>
</dbReference>
<keyword evidence="11" id="KW-1185">Reference proteome</keyword>
<dbReference type="InterPro" id="IPR043128">
    <property type="entry name" value="Rev_trsase/Diguanyl_cyclase"/>
</dbReference>
<dbReference type="SMART" id="SM01079">
    <property type="entry name" value="CHASE"/>
    <property type="match status" value="1"/>
</dbReference>
<dbReference type="Pfam" id="PF00990">
    <property type="entry name" value="GGDEF"/>
    <property type="match status" value="1"/>
</dbReference>
<dbReference type="SMART" id="SM00052">
    <property type="entry name" value="EAL"/>
    <property type="match status" value="1"/>
</dbReference>
<evidence type="ECO:0000256" key="3">
    <source>
        <dbReference type="ARBA" id="ARBA00022692"/>
    </source>
</evidence>
<feature type="domain" description="EAL" evidence="8">
    <location>
        <begin position="469"/>
        <end position="723"/>
    </location>
</feature>
<dbReference type="STRING" id="1821621.A8C75_10650"/>
<dbReference type="Proteomes" id="UP000078070">
    <property type="component" value="Chromosome"/>
</dbReference>
<dbReference type="InterPro" id="IPR035919">
    <property type="entry name" value="EAL_sf"/>
</dbReference>
<dbReference type="EMBL" id="CP015839">
    <property type="protein sequence ID" value="ANG65207.1"/>
    <property type="molecule type" value="Genomic_DNA"/>
</dbReference>
<gene>
    <name evidence="10" type="ORF">A8C75_10650</name>
</gene>
<evidence type="ECO:0000313" key="11">
    <source>
        <dbReference type="Proteomes" id="UP000078070"/>
    </source>
</evidence>
<evidence type="ECO:0008006" key="12">
    <source>
        <dbReference type="Google" id="ProtNLM"/>
    </source>
</evidence>
<evidence type="ECO:0000256" key="6">
    <source>
        <dbReference type="SAM" id="Phobius"/>
    </source>
</evidence>
<dbReference type="InterPro" id="IPR042240">
    <property type="entry name" value="CHASE_sf"/>
</dbReference>
<evidence type="ECO:0000313" key="10">
    <source>
        <dbReference type="EMBL" id="ANG65207.1"/>
    </source>
</evidence>
<dbReference type="PANTHER" id="PTHR44757:SF2">
    <property type="entry name" value="BIOFILM ARCHITECTURE MAINTENANCE PROTEIN MBAA"/>
    <property type="match status" value="1"/>
</dbReference>
<evidence type="ECO:0000256" key="2">
    <source>
        <dbReference type="ARBA" id="ARBA00004370"/>
    </source>
</evidence>
<feature type="domain" description="CHASE" evidence="7">
    <location>
        <begin position="108"/>
        <end position="194"/>
    </location>
</feature>
<dbReference type="AlphaFoldDB" id="A0A1A9F4R2"/>
<feature type="domain" description="GGDEF" evidence="9">
    <location>
        <begin position="327"/>
        <end position="460"/>
    </location>
</feature>
<feature type="transmembrane region" description="Helical" evidence="6">
    <location>
        <begin position="6"/>
        <end position="23"/>
    </location>
</feature>
<dbReference type="Gene3D" id="3.30.450.350">
    <property type="entry name" value="CHASE domain"/>
    <property type="match status" value="1"/>
</dbReference>
<feature type="transmembrane region" description="Helical" evidence="6">
    <location>
        <begin position="247"/>
        <end position="272"/>
    </location>
</feature>
<dbReference type="Gene3D" id="3.20.20.450">
    <property type="entry name" value="EAL domain"/>
    <property type="match status" value="1"/>
</dbReference>
<evidence type="ECO:0000259" key="7">
    <source>
        <dbReference type="PROSITE" id="PS50839"/>
    </source>
</evidence>
<organism evidence="10 11">
    <name type="scientific">Marinobacterium aestuarii</name>
    <dbReference type="NCBI Taxonomy" id="1821621"/>
    <lineage>
        <taxon>Bacteria</taxon>
        <taxon>Pseudomonadati</taxon>
        <taxon>Pseudomonadota</taxon>
        <taxon>Gammaproteobacteria</taxon>
        <taxon>Oceanospirillales</taxon>
        <taxon>Oceanospirillaceae</taxon>
        <taxon>Marinobacterium</taxon>
    </lineage>
</organism>
<evidence type="ECO:0000259" key="9">
    <source>
        <dbReference type="PROSITE" id="PS50887"/>
    </source>
</evidence>
<comment type="cofactor">
    <cofactor evidence="1">
        <name>Mg(2+)</name>
        <dbReference type="ChEBI" id="CHEBI:18420"/>
    </cofactor>
</comment>
<dbReference type="SMART" id="SM00267">
    <property type="entry name" value="GGDEF"/>
    <property type="match status" value="1"/>
</dbReference>
<dbReference type="InterPro" id="IPR052155">
    <property type="entry name" value="Biofilm_reg_signaling"/>
</dbReference>
<dbReference type="InterPro" id="IPR006189">
    <property type="entry name" value="CHASE_dom"/>
</dbReference>
<dbReference type="SUPFAM" id="SSF141868">
    <property type="entry name" value="EAL domain-like"/>
    <property type="match status" value="1"/>
</dbReference>
<dbReference type="InterPro" id="IPR000160">
    <property type="entry name" value="GGDEF_dom"/>
</dbReference>
<dbReference type="FunFam" id="3.30.70.270:FF:000001">
    <property type="entry name" value="Diguanylate cyclase domain protein"/>
    <property type="match status" value="1"/>
</dbReference>
<dbReference type="GO" id="GO:0016020">
    <property type="term" value="C:membrane"/>
    <property type="evidence" value="ECO:0007669"/>
    <property type="project" value="UniProtKB-SubCell"/>
</dbReference>
<evidence type="ECO:0000256" key="1">
    <source>
        <dbReference type="ARBA" id="ARBA00001946"/>
    </source>
</evidence>
<name>A0A1A9F4R2_9GAMM</name>
<keyword evidence="3 6" id="KW-0812">Transmembrane</keyword>
<dbReference type="GO" id="GO:0007165">
    <property type="term" value="P:signal transduction"/>
    <property type="evidence" value="ECO:0007669"/>
    <property type="project" value="UniProtKB-ARBA"/>
</dbReference>
<dbReference type="InterPro" id="IPR029787">
    <property type="entry name" value="Nucleotide_cyclase"/>
</dbReference>
<dbReference type="PROSITE" id="PS50883">
    <property type="entry name" value="EAL"/>
    <property type="match status" value="1"/>
</dbReference>
<dbReference type="Pfam" id="PF03924">
    <property type="entry name" value="CHASE"/>
    <property type="match status" value="1"/>
</dbReference>
<accession>A0A1A9F4R2</accession>
<dbReference type="NCBIfam" id="TIGR00254">
    <property type="entry name" value="GGDEF"/>
    <property type="match status" value="1"/>
</dbReference>
<reference evidence="11" key="1">
    <citation type="submission" date="2016-05" db="EMBL/GenBank/DDBJ databases">
        <authorList>
            <person name="Baek K."/>
            <person name="Yang S.-J."/>
        </authorList>
    </citation>
    <scope>NUCLEOTIDE SEQUENCE [LARGE SCALE GENOMIC DNA]</scope>
    <source>
        <strain evidence="11">ST58-10</strain>
    </source>
</reference>
<comment type="subcellular location">
    <subcellularLocation>
        <location evidence="2">Membrane</location>
    </subcellularLocation>
</comment>
<dbReference type="PANTHER" id="PTHR44757">
    <property type="entry name" value="DIGUANYLATE CYCLASE DGCP"/>
    <property type="match status" value="1"/>
</dbReference>
<evidence type="ECO:0000259" key="8">
    <source>
        <dbReference type="PROSITE" id="PS50883"/>
    </source>
</evidence>
<keyword evidence="4 6" id="KW-1133">Transmembrane helix</keyword>
<evidence type="ECO:0000256" key="4">
    <source>
        <dbReference type="ARBA" id="ARBA00022989"/>
    </source>
</evidence>
<dbReference type="SUPFAM" id="SSF55073">
    <property type="entry name" value="Nucleotide cyclase"/>
    <property type="match status" value="1"/>
</dbReference>
<dbReference type="Pfam" id="PF00563">
    <property type="entry name" value="EAL"/>
    <property type="match status" value="1"/>
</dbReference>
<proteinExistence type="predicted"/>
<dbReference type="GO" id="GO:0003824">
    <property type="term" value="F:catalytic activity"/>
    <property type="evidence" value="ECO:0007669"/>
    <property type="project" value="UniProtKB-ARBA"/>
</dbReference>